<name>A0A2S9JDW4_9HYPH</name>
<dbReference type="InterPro" id="IPR058247">
    <property type="entry name" value="DUF1453"/>
</dbReference>
<feature type="transmembrane region" description="Helical" evidence="1">
    <location>
        <begin position="66"/>
        <end position="84"/>
    </location>
</feature>
<keyword evidence="1" id="KW-0812">Transmembrane</keyword>
<comment type="caution">
    <text evidence="2">The sequence shown here is derived from an EMBL/GenBank/DDBJ whole genome shotgun (WGS) entry which is preliminary data.</text>
</comment>
<gene>
    <name evidence="2" type="ORF">C5750_19745</name>
</gene>
<dbReference type="OrthoDB" id="8455621at2"/>
<evidence type="ECO:0000313" key="2">
    <source>
        <dbReference type="EMBL" id="PRD51074.1"/>
    </source>
</evidence>
<dbReference type="AlphaFoldDB" id="A0A2S9JDW4"/>
<evidence type="ECO:0008006" key="4">
    <source>
        <dbReference type="Google" id="ProtNLM"/>
    </source>
</evidence>
<feature type="transmembrane region" description="Helical" evidence="1">
    <location>
        <begin position="104"/>
        <end position="124"/>
    </location>
</feature>
<feature type="transmembrane region" description="Helical" evidence="1">
    <location>
        <begin position="12"/>
        <end position="30"/>
    </location>
</feature>
<keyword evidence="1" id="KW-0472">Membrane</keyword>
<dbReference type="Pfam" id="PF07301">
    <property type="entry name" value="DUF1453"/>
    <property type="match status" value="1"/>
</dbReference>
<reference evidence="2 3" key="1">
    <citation type="submission" date="2018-02" db="EMBL/GenBank/DDBJ databases">
        <title>The draft genome of Phyllobacterium myrsinacearum DSM5892.</title>
        <authorList>
            <person name="Li L."/>
            <person name="Liu L."/>
            <person name="Zhang X."/>
            <person name="Wang T."/>
        </authorList>
    </citation>
    <scope>NUCLEOTIDE SEQUENCE [LARGE SCALE GENOMIC DNA]</scope>
    <source>
        <strain evidence="2 3">DSM 5892</strain>
    </source>
</reference>
<protein>
    <recommendedName>
        <fullName evidence="4">DUF1453 domain-containing protein</fullName>
    </recommendedName>
</protein>
<evidence type="ECO:0000313" key="3">
    <source>
        <dbReference type="Proteomes" id="UP000238563"/>
    </source>
</evidence>
<feature type="transmembrane region" description="Helical" evidence="1">
    <location>
        <begin position="39"/>
        <end position="60"/>
    </location>
</feature>
<sequence length="174" mass="19539">MRTDFAMSHIPVYVYFIFIALLWVGITRCFRRTIRIRRLLVMPLLFAALGFRGFFGLFPHPADRDVLAALLGLAVGLALGWHHARRWTIAIDRQAGQITVPGDVMMFAIILGSFAFEFALHYGIESRAVWVAGWPVQPLAAGVWAWFLGMTAGRNVNLALRYRDQQGLPVAEAP</sequence>
<organism evidence="2 3">
    <name type="scientific">Phyllobacterium myrsinacearum</name>
    <dbReference type="NCBI Taxonomy" id="28101"/>
    <lineage>
        <taxon>Bacteria</taxon>
        <taxon>Pseudomonadati</taxon>
        <taxon>Pseudomonadota</taxon>
        <taxon>Alphaproteobacteria</taxon>
        <taxon>Hyphomicrobiales</taxon>
        <taxon>Phyllobacteriaceae</taxon>
        <taxon>Phyllobacterium</taxon>
    </lineage>
</organism>
<accession>A0A2S9JDW4</accession>
<evidence type="ECO:0000256" key="1">
    <source>
        <dbReference type="SAM" id="Phobius"/>
    </source>
</evidence>
<keyword evidence="3" id="KW-1185">Reference proteome</keyword>
<dbReference type="EMBL" id="PVBT01000006">
    <property type="protein sequence ID" value="PRD51074.1"/>
    <property type="molecule type" value="Genomic_DNA"/>
</dbReference>
<feature type="transmembrane region" description="Helical" evidence="1">
    <location>
        <begin position="136"/>
        <end position="153"/>
    </location>
</feature>
<dbReference type="Proteomes" id="UP000238563">
    <property type="component" value="Unassembled WGS sequence"/>
</dbReference>
<proteinExistence type="predicted"/>
<keyword evidence="1" id="KW-1133">Transmembrane helix</keyword>
<dbReference type="RefSeq" id="WP_105735907.1">
    <property type="nucleotide sequence ID" value="NZ_PVBT01000006.1"/>
</dbReference>